<gene>
    <name evidence="8" type="ORF">VKT23_008562</name>
</gene>
<dbReference type="Gene3D" id="3.40.50.1820">
    <property type="entry name" value="alpha/beta hydrolase"/>
    <property type="match status" value="1"/>
</dbReference>
<dbReference type="PRINTS" id="PR00724">
    <property type="entry name" value="CRBOXYPTASEC"/>
</dbReference>
<dbReference type="InterPro" id="IPR029058">
    <property type="entry name" value="AB_hydrolase_fold"/>
</dbReference>
<keyword evidence="2 7" id="KW-0121">Carboxypeptidase</keyword>
<organism evidence="8 9">
    <name type="scientific">Marasmiellus scandens</name>
    <dbReference type="NCBI Taxonomy" id="2682957"/>
    <lineage>
        <taxon>Eukaryota</taxon>
        <taxon>Fungi</taxon>
        <taxon>Dikarya</taxon>
        <taxon>Basidiomycota</taxon>
        <taxon>Agaricomycotina</taxon>
        <taxon>Agaricomycetes</taxon>
        <taxon>Agaricomycetidae</taxon>
        <taxon>Agaricales</taxon>
        <taxon>Marasmiineae</taxon>
        <taxon>Omphalotaceae</taxon>
        <taxon>Marasmiellus</taxon>
    </lineage>
</organism>
<dbReference type="Proteomes" id="UP001498398">
    <property type="component" value="Unassembled WGS sequence"/>
</dbReference>
<keyword evidence="4" id="KW-0732">Signal</keyword>
<dbReference type="InterPro" id="IPR018202">
    <property type="entry name" value="Ser_caboxypep_ser_AS"/>
</dbReference>
<dbReference type="EMBL" id="JBANRG010000013">
    <property type="protein sequence ID" value="KAK7461383.1"/>
    <property type="molecule type" value="Genomic_DNA"/>
</dbReference>
<dbReference type="Pfam" id="PF00450">
    <property type="entry name" value="Peptidase_S10"/>
    <property type="match status" value="1"/>
</dbReference>
<evidence type="ECO:0000256" key="5">
    <source>
        <dbReference type="ARBA" id="ARBA00022801"/>
    </source>
</evidence>
<name>A0ABR1JL16_9AGAR</name>
<dbReference type="InterPro" id="IPR001563">
    <property type="entry name" value="Peptidase_S10"/>
</dbReference>
<keyword evidence="5 7" id="KW-0378">Hydrolase</keyword>
<evidence type="ECO:0000256" key="3">
    <source>
        <dbReference type="ARBA" id="ARBA00022670"/>
    </source>
</evidence>
<evidence type="ECO:0000256" key="1">
    <source>
        <dbReference type="ARBA" id="ARBA00009431"/>
    </source>
</evidence>
<keyword evidence="3 7" id="KW-0645">Protease</keyword>
<dbReference type="PROSITE" id="PS00131">
    <property type="entry name" value="CARBOXYPEPT_SER_SER"/>
    <property type="match status" value="1"/>
</dbReference>
<dbReference type="SUPFAM" id="SSF53474">
    <property type="entry name" value="alpha/beta-Hydrolases"/>
    <property type="match status" value="1"/>
</dbReference>
<evidence type="ECO:0000256" key="6">
    <source>
        <dbReference type="ARBA" id="ARBA00023180"/>
    </source>
</evidence>
<accession>A0ABR1JL16</accession>
<evidence type="ECO:0000256" key="7">
    <source>
        <dbReference type="RuleBase" id="RU361156"/>
    </source>
</evidence>
<evidence type="ECO:0000256" key="4">
    <source>
        <dbReference type="ARBA" id="ARBA00022729"/>
    </source>
</evidence>
<dbReference type="EC" id="3.4.16.-" evidence="7"/>
<protein>
    <recommendedName>
        <fullName evidence="7">Carboxypeptidase</fullName>
        <ecNumber evidence="7">3.4.16.-</ecNumber>
    </recommendedName>
</protein>
<keyword evidence="6" id="KW-0325">Glycoprotein</keyword>
<comment type="similarity">
    <text evidence="1 7">Belongs to the peptidase S10 family.</text>
</comment>
<sequence>MSARVIYGVSDLLFWYIFSGFLLAVLAKECYNPNLQASLSDGESVSDPNNRAFQRFPLESLSSLSYSEFTEMQHVNFPDYRVRIKRTRFCDTTVNAYTGYIDIYAVRHMFFYFFESRSSPAQDDVVLWMNGGPGCSSALGLFFELGPCKLVSNGSDIATEFNPESWNTDANIFLIDQPIGTGFSYSEGQPVVSTAEETAQDLFAFLSIFFANAKEFQGRRLHLAGESYAGRLIPVMASTIHDRNFELEKAGLEKINLISIMMGDGLTDWLTMIPSYYDMECTPASVPPVLPIQTCVKIKSVLARCEKWIQESCVDVFDSISCGAATQFCAEQIGLPFNSTGLNAWDMTKKCEGGKGDDCYPETRFITEFLSKSSVQSTLGVDPAVSNYSFCNLDIMSAFSQTQDSSHPSTFHVAALLERGIRVLVYVGEYDWLCNWIGQERWVHRMEWSGREAFVNKEMEDWVVDANEERKKSGRMKSANGLTFLIVDKAGHMVPHDKPVEALNLLKRWITETGDL</sequence>
<evidence type="ECO:0000256" key="2">
    <source>
        <dbReference type="ARBA" id="ARBA00022645"/>
    </source>
</evidence>
<proteinExistence type="inferred from homology"/>
<evidence type="ECO:0000313" key="9">
    <source>
        <dbReference type="Proteomes" id="UP001498398"/>
    </source>
</evidence>
<comment type="caution">
    <text evidence="8">The sequence shown here is derived from an EMBL/GenBank/DDBJ whole genome shotgun (WGS) entry which is preliminary data.</text>
</comment>
<keyword evidence="9" id="KW-1185">Reference proteome</keyword>
<dbReference type="Gene3D" id="1.10.287.410">
    <property type="match status" value="1"/>
</dbReference>
<reference evidence="8 9" key="1">
    <citation type="submission" date="2024-01" db="EMBL/GenBank/DDBJ databases">
        <title>A draft genome for the cacao thread blight pathogen Marasmiellus scandens.</title>
        <authorList>
            <person name="Baruah I.K."/>
            <person name="Leung J."/>
            <person name="Bukari Y."/>
            <person name="Amoako-Attah I."/>
            <person name="Meinhardt L.W."/>
            <person name="Bailey B.A."/>
            <person name="Cohen S.P."/>
        </authorList>
    </citation>
    <scope>NUCLEOTIDE SEQUENCE [LARGE SCALE GENOMIC DNA]</scope>
    <source>
        <strain evidence="8 9">GH-19</strain>
    </source>
</reference>
<evidence type="ECO:0000313" key="8">
    <source>
        <dbReference type="EMBL" id="KAK7461383.1"/>
    </source>
</evidence>
<dbReference type="PANTHER" id="PTHR11802">
    <property type="entry name" value="SERINE PROTEASE FAMILY S10 SERINE CARBOXYPEPTIDASE"/>
    <property type="match status" value="1"/>
</dbReference>
<dbReference type="PANTHER" id="PTHR11802:SF113">
    <property type="entry name" value="SERINE CARBOXYPEPTIDASE CTSA-4.1"/>
    <property type="match status" value="1"/>
</dbReference>